<protein>
    <submittedName>
        <fullName evidence="1">Beta-galactosidase 10</fullName>
    </submittedName>
</protein>
<sequence length="186" mass="20761">MKMDRGLIDVDGAGFISSVQFASVRCCCMFVLLSFTVTGLSDASYDMHISCRCGRRRLVLYMGMAIILAVNPILVMGFIAEVSQLFERFKAAFIQNDIDTCSKLLSQLKVGMYMILRIDPFVAAEWNFGGVPVWLHYVPGTVFRTDYEPLVADFGVARLHTEWVICDGRVVGTSGYLAPECFNVDK</sequence>
<evidence type="ECO:0000313" key="1">
    <source>
        <dbReference type="EMBL" id="KAI7983769.1"/>
    </source>
</evidence>
<reference evidence="1 2" key="1">
    <citation type="journal article" date="2022" name="Plant J.">
        <title>Chromosome-level genome of Camellia lanceoleosa provides a valuable resource for understanding genome evolution and self-incompatibility.</title>
        <authorList>
            <person name="Gong W."/>
            <person name="Xiao S."/>
            <person name="Wang L."/>
            <person name="Liao Z."/>
            <person name="Chang Y."/>
            <person name="Mo W."/>
            <person name="Hu G."/>
            <person name="Li W."/>
            <person name="Zhao G."/>
            <person name="Zhu H."/>
            <person name="Hu X."/>
            <person name="Ji K."/>
            <person name="Xiang X."/>
            <person name="Song Q."/>
            <person name="Yuan D."/>
            <person name="Jin S."/>
            <person name="Zhang L."/>
        </authorList>
    </citation>
    <scope>NUCLEOTIDE SEQUENCE [LARGE SCALE GENOMIC DNA]</scope>
    <source>
        <strain evidence="1">SQ_2022a</strain>
    </source>
</reference>
<proteinExistence type="predicted"/>
<organism evidence="1 2">
    <name type="scientific">Camellia lanceoleosa</name>
    <dbReference type="NCBI Taxonomy" id="1840588"/>
    <lineage>
        <taxon>Eukaryota</taxon>
        <taxon>Viridiplantae</taxon>
        <taxon>Streptophyta</taxon>
        <taxon>Embryophyta</taxon>
        <taxon>Tracheophyta</taxon>
        <taxon>Spermatophyta</taxon>
        <taxon>Magnoliopsida</taxon>
        <taxon>eudicotyledons</taxon>
        <taxon>Gunneridae</taxon>
        <taxon>Pentapetalae</taxon>
        <taxon>asterids</taxon>
        <taxon>Ericales</taxon>
        <taxon>Theaceae</taxon>
        <taxon>Camellia</taxon>
    </lineage>
</organism>
<comment type="caution">
    <text evidence="1">The sequence shown here is derived from an EMBL/GenBank/DDBJ whole genome shotgun (WGS) entry which is preliminary data.</text>
</comment>
<gene>
    <name evidence="1" type="ORF">LOK49_LG15G00612</name>
</gene>
<dbReference type="EMBL" id="CM045768">
    <property type="protein sequence ID" value="KAI7983769.1"/>
    <property type="molecule type" value="Genomic_DNA"/>
</dbReference>
<evidence type="ECO:0000313" key="2">
    <source>
        <dbReference type="Proteomes" id="UP001060215"/>
    </source>
</evidence>
<accession>A0ACC0F558</accession>
<keyword evidence="2" id="KW-1185">Reference proteome</keyword>
<name>A0ACC0F558_9ERIC</name>
<dbReference type="Proteomes" id="UP001060215">
    <property type="component" value="Chromosome 11"/>
</dbReference>